<dbReference type="Gene3D" id="3.40.50.300">
    <property type="entry name" value="P-loop containing nucleotide triphosphate hydrolases"/>
    <property type="match status" value="1"/>
</dbReference>
<dbReference type="InterPro" id="IPR002912">
    <property type="entry name" value="ACT_dom"/>
</dbReference>
<dbReference type="AlphaFoldDB" id="R7RRC8"/>
<dbReference type="InterPro" id="IPR035965">
    <property type="entry name" value="PAS-like_dom_sf"/>
</dbReference>
<dbReference type="PROSITE" id="PS51671">
    <property type="entry name" value="ACT"/>
    <property type="match status" value="1"/>
</dbReference>
<accession>R7RRC8</accession>
<dbReference type="InterPro" id="IPR025662">
    <property type="entry name" value="Sigma_54_int_dom_ATP-bd_1"/>
</dbReference>
<comment type="caution">
    <text evidence="11">The sequence shown here is derived from an EMBL/GenBank/DDBJ whole genome shotgun (WGS) entry which is preliminary data.</text>
</comment>
<dbReference type="SUPFAM" id="SSF52540">
    <property type="entry name" value="P-loop containing nucleoside triphosphate hydrolases"/>
    <property type="match status" value="1"/>
</dbReference>
<evidence type="ECO:0000256" key="5">
    <source>
        <dbReference type="ARBA" id="ARBA00023125"/>
    </source>
</evidence>
<dbReference type="Gene3D" id="3.30.450.20">
    <property type="entry name" value="PAS domain"/>
    <property type="match status" value="1"/>
</dbReference>
<dbReference type="NCBIfam" id="TIGR04381">
    <property type="entry name" value="HTH_TypR"/>
    <property type="match status" value="1"/>
</dbReference>
<keyword evidence="4" id="KW-0805">Transcription regulation</keyword>
<feature type="domain" description="ACT" evidence="10">
    <location>
        <begin position="6"/>
        <end position="75"/>
    </location>
</feature>
<sequence length="519" mass="58873">MKGNIRFEIKTKDTIGITLKILEKLYEMKIDLRAAEVFSEKVCIKIDEIDDENKKKLIEKLYSIQEVIKVEEVELLSYEKNERKLIAIIDAVDEGILAVNKEYKIEIFNRYCENLFKCSKDEVVGSDVRSIINKDAPMLSLFKDGIPYDNIEQIVDRGEYKIHYLTSGRPVLDDAGNTIGAVASIKDINKAMELVEVVNTIKDGAFSEIIGKSRNIEYVKRIAASVAKTSSTVLLLGESGTGKELFAKAIHRLSNRANNKFIVVNCAALPENLLESELFGYVEGSFTGALKGGKNGIFVEASGGTLFLDEIGEMPLKLQAKLLRVLQEGVVRRIGSSEEVKIDVRIIAATNRDLDSMVKNGQFREDLYYRLSVMPIYLPPLRERKDDIPLLVNYFVDNLNKKFNGKIKKVDISFIEELMKYDWPGNIRELQNVVERSIILCEGDTLTKDFIYINVEKIGQNVTMNLCDEEMSLEEIVAQCEKEAIKRAIEKYKSYRAAAKHLGVSHTTIMNKIKKYKLY</sequence>
<dbReference type="Gene3D" id="1.10.8.60">
    <property type="match status" value="1"/>
</dbReference>
<dbReference type="SUPFAM" id="SSF55785">
    <property type="entry name" value="PYP-like sensor domain (PAS domain)"/>
    <property type="match status" value="1"/>
</dbReference>
<evidence type="ECO:0000256" key="3">
    <source>
        <dbReference type="ARBA" id="ARBA00022840"/>
    </source>
</evidence>
<evidence type="ECO:0000259" key="10">
    <source>
        <dbReference type="PROSITE" id="PS51671"/>
    </source>
</evidence>
<dbReference type="InterPro" id="IPR002078">
    <property type="entry name" value="Sigma_54_int"/>
</dbReference>
<evidence type="ECO:0000256" key="6">
    <source>
        <dbReference type="ARBA" id="ARBA00023163"/>
    </source>
</evidence>
<feature type="domain" description="Sigma-54 factor interaction" evidence="8">
    <location>
        <begin position="209"/>
        <end position="439"/>
    </location>
</feature>
<dbReference type="PROSITE" id="PS00688">
    <property type="entry name" value="SIGMA54_INTERACT_3"/>
    <property type="match status" value="1"/>
</dbReference>
<protein>
    <recommendedName>
        <fullName evidence="7">HTH-type transcriptional regulatory protein TyrR</fullName>
    </recommendedName>
</protein>
<evidence type="ECO:0000313" key="11">
    <source>
        <dbReference type="EMBL" id="CDF58589.1"/>
    </source>
</evidence>
<organism evidence="11 12">
    <name type="scientific">Thermobrachium celere DSM 8682</name>
    <dbReference type="NCBI Taxonomy" id="941824"/>
    <lineage>
        <taxon>Bacteria</taxon>
        <taxon>Bacillati</taxon>
        <taxon>Bacillota</taxon>
        <taxon>Clostridia</taxon>
        <taxon>Eubacteriales</taxon>
        <taxon>Clostridiaceae</taxon>
        <taxon>Thermobrachium</taxon>
    </lineage>
</organism>
<dbReference type="InterPro" id="IPR025943">
    <property type="entry name" value="Sigma_54_int_dom_ATP-bd_2"/>
</dbReference>
<evidence type="ECO:0000259" key="8">
    <source>
        <dbReference type="PROSITE" id="PS50045"/>
    </source>
</evidence>
<dbReference type="Pfam" id="PF18024">
    <property type="entry name" value="HTH_50"/>
    <property type="match status" value="1"/>
</dbReference>
<dbReference type="RefSeq" id="WP_018662848.1">
    <property type="nucleotide sequence ID" value="NZ_HF952018.1"/>
</dbReference>
<dbReference type="OrthoDB" id="9803970at2"/>
<dbReference type="PANTHER" id="PTHR32071:SF57">
    <property type="entry name" value="C4-DICARBOXYLATE TRANSPORT TRANSCRIPTIONAL REGULATORY PROTEIN DCTD"/>
    <property type="match status" value="1"/>
</dbReference>
<reference evidence="11" key="1">
    <citation type="submission" date="2013-03" db="EMBL/GenBank/DDBJ databases">
        <title>Draft genome sequence of the hydrogen-ethanol-producing anaerobic alkalithermophilic Caloramator celere.</title>
        <authorList>
            <person name="Ciranna A."/>
            <person name="Larjo A."/>
            <person name="Kivisto A."/>
            <person name="Santala V."/>
            <person name="Roos C."/>
            <person name="Karp M."/>
        </authorList>
    </citation>
    <scope>NUCLEOTIDE SEQUENCE [LARGE SCALE GENOMIC DNA]</scope>
    <source>
        <strain evidence="11">DSM 8682</strain>
    </source>
</reference>
<dbReference type="Proteomes" id="UP000014923">
    <property type="component" value="Unassembled WGS sequence"/>
</dbReference>
<dbReference type="Gene3D" id="1.10.10.60">
    <property type="entry name" value="Homeodomain-like"/>
    <property type="match status" value="1"/>
</dbReference>
<dbReference type="InterPro" id="IPR003593">
    <property type="entry name" value="AAA+_ATPase"/>
</dbReference>
<dbReference type="InterPro" id="IPR009057">
    <property type="entry name" value="Homeodomain-like_sf"/>
</dbReference>
<proteinExistence type="predicted"/>
<dbReference type="GO" id="GO:0005524">
    <property type="term" value="F:ATP binding"/>
    <property type="evidence" value="ECO:0007669"/>
    <property type="project" value="UniProtKB-KW"/>
</dbReference>
<dbReference type="Gene3D" id="3.30.70.260">
    <property type="match status" value="1"/>
</dbReference>
<dbReference type="CDD" id="cd00009">
    <property type="entry name" value="AAA"/>
    <property type="match status" value="1"/>
</dbReference>
<dbReference type="SMART" id="SM00382">
    <property type="entry name" value="AAA"/>
    <property type="match status" value="1"/>
</dbReference>
<keyword evidence="6" id="KW-0804">Transcription</keyword>
<keyword evidence="5" id="KW-0238">DNA-binding</keyword>
<dbReference type="InterPro" id="IPR000014">
    <property type="entry name" value="PAS"/>
</dbReference>
<gene>
    <name evidence="11" type="ORF">TCEL_00635</name>
</gene>
<keyword evidence="3" id="KW-0067">ATP-binding</keyword>
<dbReference type="FunFam" id="3.40.50.300:FF:000006">
    <property type="entry name" value="DNA-binding transcriptional regulator NtrC"/>
    <property type="match status" value="1"/>
</dbReference>
<dbReference type="PROSITE" id="PS50112">
    <property type="entry name" value="PAS"/>
    <property type="match status" value="1"/>
</dbReference>
<name>R7RRC8_9CLOT</name>
<dbReference type="PANTHER" id="PTHR32071">
    <property type="entry name" value="TRANSCRIPTIONAL REGULATORY PROTEIN"/>
    <property type="match status" value="1"/>
</dbReference>
<dbReference type="CDD" id="cd00130">
    <property type="entry name" value="PAS"/>
    <property type="match status" value="1"/>
</dbReference>
<evidence type="ECO:0000259" key="9">
    <source>
        <dbReference type="PROSITE" id="PS50112"/>
    </source>
</evidence>
<dbReference type="SUPFAM" id="SSF46689">
    <property type="entry name" value="Homeodomain-like"/>
    <property type="match status" value="1"/>
</dbReference>
<dbReference type="Pfam" id="PF00158">
    <property type="entry name" value="Sigma54_activat"/>
    <property type="match status" value="1"/>
</dbReference>
<dbReference type="Pfam" id="PF13426">
    <property type="entry name" value="PAS_9"/>
    <property type="match status" value="1"/>
</dbReference>
<evidence type="ECO:0000313" key="12">
    <source>
        <dbReference type="Proteomes" id="UP000014923"/>
    </source>
</evidence>
<dbReference type="PROSITE" id="PS50045">
    <property type="entry name" value="SIGMA54_INTERACT_4"/>
    <property type="match status" value="1"/>
</dbReference>
<dbReference type="InterPro" id="IPR030828">
    <property type="entry name" value="HTH_TyrR"/>
</dbReference>
<dbReference type="PROSITE" id="PS00676">
    <property type="entry name" value="SIGMA54_INTERACT_2"/>
    <property type="match status" value="1"/>
</dbReference>
<dbReference type="Pfam" id="PF25601">
    <property type="entry name" value="AAA_lid_14"/>
    <property type="match status" value="1"/>
</dbReference>
<evidence type="ECO:0000256" key="2">
    <source>
        <dbReference type="ARBA" id="ARBA00022797"/>
    </source>
</evidence>
<keyword evidence="2" id="KW-0058">Aromatic hydrocarbons catabolism</keyword>
<evidence type="ECO:0000256" key="4">
    <source>
        <dbReference type="ARBA" id="ARBA00023015"/>
    </source>
</evidence>
<dbReference type="InterPro" id="IPR027417">
    <property type="entry name" value="P-loop_NTPase"/>
</dbReference>
<dbReference type="eggNOG" id="COG3829">
    <property type="taxonomic scope" value="Bacteria"/>
</dbReference>
<dbReference type="HOGENOM" id="CLU_000445_8_1_9"/>
<evidence type="ECO:0000256" key="7">
    <source>
        <dbReference type="ARBA" id="ARBA00029500"/>
    </source>
</evidence>
<evidence type="ECO:0000256" key="1">
    <source>
        <dbReference type="ARBA" id="ARBA00022741"/>
    </source>
</evidence>
<dbReference type="GO" id="GO:0003677">
    <property type="term" value="F:DNA binding"/>
    <property type="evidence" value="ECO:0007669"/>
    <property type="project" value="UniProtKB-KW"/>
</dbReference>
<dbReference type="InterPro" id="IPR025944">
    <property type="entry name" value="Sigma_54_int_dom_CS"/>
</dbReference>
<feature type="domain" description="PAS" evidence="9">
    <location>
        <begin position="81"/>
        <end position="135"/>
    </location>
</feature>
<dbReference type="EMBL" id="CAVN010000097">
    <property type="protein sequence ID" value="CDF58589.1"/>
    <property type="molecule type" value="Genomic_DNA"/>
</dbReference>
<dbReference type="GO" id="GO:0006355">
    <property type="term" value="P:regulation of DNA-templated transcription"/>
    <property type="evidence" value="ECO:0007669"/>
    <property type="project" value="InterPro"/>
</dbReference>
<dbReference type="PROSITE" id="PS00675">
    <property type="entry name" value="SIGMA54_INTERACT_1"/>
    <property type="match status" value="1"/>
</dbReference>
<keyword evidence="1" id="KW-0547">Nucleotide-binding</keyword>
<dbReference type="InterPro" id="IPR058031">
    <property type="entry name" value="AAA_lid_NorR"/>
</dbReference>
<keyword evidence="12" id="KW-1185">Reference proteome</keyword>